<dbReference type="AlphaFoldDB" id="A0A166H5X4"/>
<evidence type="ECO:0000313" key="2">
    <source>
        <dbReference type="Proteomes" id="UP000076798"/>
    </source>
</evidence>
<sequence>MESYLRTAEVASASRKVAGQCDTEIATIVNHATALAATFPAPPPAGTRAQGEQILQNNLRAALVRPTFRVRVSDLTQDYRKPTLIRKQMKRSR</sequence>
<proteinExistence type="predicted"/>
<name>A0A166H5X4_9AGAM</name>
<organism evidence="1 2">
    <name type="scientific">Sistotremastrum suecicum HHB10207 ss-3</name>
    <dbReference type="NCBI Taxonomy" id="1314776"/>
    <lineage>
        <taxon>Eukaryota</taxon>
        <taxon>Fungi</taxon>
        <taxon>Dikarya</taxon>
        <taxon>Basidiomycota</taxon>
        <taxon>Agaricomycotina</taxon>
        <taxon>Agaricomycetes</taxon>
        <taxon>Sistotremastrales</taxon>
        <taxon>Sistotremastraceae</taxon>
        <taxon>Sistotremastrum</taxon>
    </lineage>
</organism>
<dbReference type="EMBL" id="KV428014">
    <property type="protein sequence ID" value="KZT42371.1"/>
    <property type="molecule type" value="Genomic_DNA"/>
</dbReference>
<gene>
    <name evidence="1" type="ORF">SISSUDRAFT_1041687</name>
</gene>
<dbReference type="Proteomes" id="UP000076798">
    <property type="component" value="Unassembled WGS sequence"/>
</dbReference>
<protein>
    <submittedName>
        <fullName evidence="1">Uncharacterized protein</fullName>
    </submittedName>
</protein>
<keyword evidence="2" id="KW-1185">Reference proteome</keyword>
<reference evidence="1 2" key="1">
    <citation type="journal article" date="2016" name="Mol. Biol. Evol.">
        <title>Comparative Genomics of Early-Diverging Mushroom-Forming Fungi Provides Insights into the Origins of Lignocellulose Decay Capabilities.</title>
        <authorList>
            <person name="Nagy L.G."/>
            <person name="Riley R."/>
            <person name="Tritt A."/>
            <person name="Adam C."/>
            <person name="Daum C."/>
            <person name="Floudas D."/>
            <person name="Sun H."/>
            <person name="Yadav J.S."/>
            <person name="Pangilinan J."/>
            <person name="Larsson K.H."/>
            <person name="Matsuura K."/>
            <person name="Barry K."/>
            <person name="Labutti K."/>
            <person name="Kuo R."/>
            <person name="Ohm R.A."/>
            <person name="Bhattacharya S.S."/>
            <person name="Shirouzu T."/>
            <person name="Yoshinaga Y."/>
            <person name="Martin F.M."/>
            <person name="Grigoriev I.V."/>
            <person name="Hibbett D.S."/>
        </authorList>
    </citation>
    <scope>NUCLEOTIDE SEQUENCE [LARGE SCALE GENOMIC DNA]</scope>
    <source>
        <strain evidence="1 2">HHB10207 ss-3</strain>
    </source>
</reference>
<evidence type="ECO:0000313" key="1">
    <source>
        <dbReference type="EMBL" id="KZT42371.1"/>
    </source>
</evidence>
<accession>A0A166H5X4</accession>